<gene>
    <name evidence="6" type="ORF">SAMN04489735_100978</name>
</gene>
<feature type="compositionally biased region" description="Polar residues" evidence="3">
    <location>
        <begin position="206"/>
        <end position="219"/>
    </location>
</feature>
<dbReference type="Proteomes" id="UP000198956">
    <property type="component" value="Unassembled WGS sequence"/>
</dbReference>
<proteinExistence type="inferred from homology"/>
<dbReference type="Pfam" id="PF13490">
    <property type="entry name" value="zf-HC2"/>
    <property type="match status" value="1"/>
</dbReference>
<dbReference type="RefSeq" id="WP_175493571.1">
    <property type="nucleotide sequence ID" value="NZ_FNDE01000009.1"/>
</dbReference>
<evidence type="ECO:0000313" key="7">
    <source>
        <dbReference type="Proteomes" id="UP000198956"/>
    </source>
</evidence>
<dbReference type="InterPro" id="IPR041916">
    <property type="entry name" value="Anti_sigma_zinc_sf"/>
</dbReference>
<feature type="compositionally biased region" description="Basic and acidic residues" evidence="3">
    <location>
        <begin position="152"/>
        <end position="166"/>
    </location>
</feature>
<protein>
    <recommendedName>
        <fullName evidence="2">Anti-sigma-W factor RsiW</fullName>
    </recommendedName>
</protein>
<dbReference type="InterPro" id="IPR027383">
    <property type="entry name" value="Znf_put"/>
</dbReference>
<evidence type="ECO:0000256" key="3">
    <source>
        <dbReference type="SAM" id="MobiDB-lite"/>
    </source>
</evidence>
<evidence type="ECO:0000256" key="4">
    <source>
        <dbReference type="SAM" id="Phobius"/>
    </source>
</evidence>
<evidence type="ECO:0000256" key="1">
    <source>
        <dbReference type="ARBA" id="ARBA00024353"/>
    </source>
</evidence>
<dbReference type="GO" id="GO:0008270">
    <property type="term" value="F:zinc ion binding"/>
    <property type="evidence" value="ECO:0007669"/>
    <property type="project" value="UniProtKB-KW"/>
</dbReference>
<feature type="region of interest" description="Disordered" evidence="3">
    <location>
        <begin position="318"/>
        <end position="340"/>
    </location>
</feature>
<feature type="domain" description="Putative zinc-finger" evidence="5">
    <location>
        <begin position="3"/>
        <end position="37"/>
    </location>
</feature>
<sequence length="421" mass="46843">MSCEEAYEWMQRDLDGELDDAEKEELLRHYTSCPACALLYERLHSLSTYLEQLPIVEPPFSIVQSILPQLDEIDRTRQLSPSDREQVASVEVLPKKKKRAIWYRYIGTATVAGLLISAIIFTLDQTTMKQSLLETNVQSLTKENPGISTAMKAKEERTEPQQEKDIQQGGQKIALRSPASDKAEVNTAAFGESSAPGHSLAEKRQNSGNLSDSLSSAKQTKAHEATPQAGPKRDSTPQVSLAQPNSEAQAEVAKADEPREDAEPRQEVAIAKATEPQEDNKTFAAKSSEASSLKKDATTEHPPMLMGEKKVAIAEGQAQEKEGTGANNAYKPPGKPSPSREFFVSKNGNRLLVRDGTGHIEFVTHTWPDVYNVSYYWINDKQILYKLEYISRPGTEDAPVPEPQEWLIDLEKNIEHPIFNK</sequence>
<feature type="compositionally biased region" description="Basic and acidic residues" evidence="3">
    <location>
        <begin position="253"/>
        <end position="266"/>
    </location>
</feature>
<keyword evidence="6" id="KW-0479">Metal-binding</keyword>
<comment type="similarity">
    <text evidence="1">Belongs to the zinc-associated anti-sigma factor (ZAS) superfamily. Anti-sigma-W factor family.</text>
</comment>
<feature type="region of interest" description="Disordered" evidence="3">
    <location>
        <begin position="143"/>
        <end position="300"/>
    </location>
</feature>
<dbReference type="EMBL" id="FNDE01000009">
    <property type="protein sequence ID" value="SDH04591.1"/>
    <property type="molecule type" value="Genomic_DNA"/>
</dbReference>
<accession>A0A1G7Z765</accession>
<evidence type="ECO:0000259" key="5">
    <source>
        <dbReference type="Pfam" id="PF13490"/>
    </source>
</evidence>
<feature type="compositionally biased region" description="Polar residues" evidence="3">
    <location>
        <begin position="236"/>
        <end position="248"/>
    </location>
</feature>
<dbReference type="AlphaFoldDB" id="A0A1G7Z765"/>
<organism evidence="6 7">
    <name type="scientific">Aneurinibacillus thermoaerophilus</name>
    <dbReference type="NCBI Taxonomy" id="143495"/>
    <lineage>
        <taxon>Bacteria</taxon>
        <taxon>Bacillati</taxon>
        <taxon>Bacillota</taxon>
        <taxon>Bacilli</taxon>
        <taxon>Bacillales</taxon>
        <taxon>Paenibacillaceae</taxon>
        <taxon>Aneurinibacillus group</taxon>
        <taxon>Aneurinibacillus</taxon>
    </lineage>
</organism>
<evidence type="ECO:0000313" key="6">
    <source>
        <dbReference type="EMBL" id="SDH04591.1"/>
    </source>
</evidence>
<keyword evidence="4" id="KW-1133">Transmembrane helix</keyword>
<keyword evidence="6" id="KW-0862">Zinc</keyword>
<dbReference type="Gene3D" id="1.10.10.1320">
    <property type="entry name" value="Anti-sigma factor, zinc-finger domain"/>
    <property type="match status" value="1"/>
</dbReference>
<reference evidence="6 7" key="1">
    <citation type="submission" date="2016-10" db="EMBL/GenBank/DDBJ databases">
        <authorList>
            <person name="de Groot N.N."/>
        </authorList>
    </citation>
    <scope>NUCLEOTIDE SEQUENCE [LARGE SCALE GENOMIC DNA]</scope>
    <source>
        <strain evidence="6 7">L 420-91</strain>
    </source>
</reference>
<evidence type="ECO:0000256" key="2">
    <source>
        <dbReference type="ARBA" id="ARBA00024438"/>
    </source>
</evidence>
<feature type="transmembrane region" description="Helical" evidence="4">
    <location>
        <begin position="102"/>
        <end position="123"/>
    </location>
</feature>
<keyword evidence="4" id="KW-0472">Membrane</keyword>
<keyword evidence="6" id="KW-0863">Zinc-finger</keyword>
<keyword evidence="4" id="KW-0812">Transmembrane</keyword>
<name>A0A1G7Z765_ANETH</name>